<evidence type="ECO:0000313" key="1">
    <source>
        <dbReference type="EMBL" id="CSD05378.1"/>
    </source>
</evidence>
<organism evidence="1 2">
    <name type="scientific">Vibrio cholerae</name>
    <dbReference type="NCBI Taxonomy" id="666"/>
    <lineage>
        <taxon>Bacteria</taxon>
        <taxon>Pseudomonadati</taxon>
        <taxon>Pseudomonadota</taxon>
        <taxon>Gammaproteobacteria</taxon>
        <taxon>Vibrionales</taxon>
        <taxon>Vibrionaceae</taxon>
        <taxon>Vibrio</taxon>
    </lineage>
</organism>
<proteinExistence type="predicted"/>
<protein>
    <submittedName>
        <fullName evidence="1">Uncharacterized protein</fullName>
    </submittedName>
</protein>
<dbReference type="AlphaFoldDB" id="A0A656AFV9"/>
<sequence length="60" mass="6502">MVFIVTNQACSLVMIGHQVRLRLIAMAMANVKSLPTVHSIKTTALTYGNTKPMTPFGSLP</sequence>
<dbReference type="Proteomes" id="UP000041770">
    <property type="component" value="Unassembled WGS sequence"/>
</dbReference>
<evidence type="ECO:0000313" key="2">
    <source>
        <dbReference type="Proteomes" id="UP000041770"/>
    </source>
</evidence>
<dbReference type="EMBL" id="CWQY01000024">
    <property type="protein sequence ID" value="CSD05378.1"/>
    <property type="molecule type" value="Genomic_DNA"/>
</dbReference>
<name>A0A656AFV9_VIBCL</name>
<accession>A0A656AFV9</accession>
<gene>
    <name evidence="1" type="ORF">ERS013200_03023</name>
</gene>
<reference evidence="1 2" key="1">
    <citation type="submission" date="2015-07" db="EMBL/GenBank/DDBJ databases">
        <authorList>
            <consortium name="Pathogen Informatics"/>
        </authorList>
    </citation>
    <scope>NUCLEOTIDE SEQUENCE [LARGE SCALE GENOMIC DNA]</scope>
    <source>
        <strain evidence="1 2">A316</strain>
    </source>
</reference>